<dbReference type="AlphaFoldDB" id="A0A1V4EVQ5"/>
<dbReference type="InterPro" id="IPR051162">
    <property type="entry name" value="T4SS_component"/>
</dbReference>
<dbReference type="Proteomes" id="UP000190229">
    <property type="component" value="Unassembled WGS sequence"/>
</dbReference>
<name>A0A1V4EVQ5_9BACL</name>
<dbReference type="InterPro" id="IPR027417">
    <property type="entry name" value="P-loop_NTPase"/>
</dbReference>
<dbReference type="EMBL" id="MWPS01000010">
    <property type="protein sequence ID" value="OPG16981.1"/>
    <property type="molecule type" value="Genomic_DNA"/>
</dbReference>
<proteinExistence type="predicted"/>
<sequence length="765" mass="84353">MNPSIKKVKRDSAEPFTYYRLALPADNTTTPKQAHTLIQSLAEIGWQKGKLGWQRPLPFRFLLLKEAGQSTVRILFGIPASRDDSFRSAFRVAYPHVHLISEPSPFPTSPAVDRRALAIAFRKGGQGLETWLPLASFRVGGHGDPLDGILVAMGQDTASRWVLEVFMTPMRDRRFQRVIAAKSRPPGQKGNAGFSLSEVFSEVFGTSPRPKQPAHPAPDPYVNIRPLVQSRIKATERPFQVSVRLLATGSTSARGHLHAMLGTMAQLRSEGRLVPSRIGKRRLAKAMQRGTATRPMWWTSGELASLLHLPDHEQPGFSHVVTTQGIVLPPPPALTKGLRLGWSNFPGTEGREIHISLGQAAKHTFLAGATGSGKTTTLLHIMLGMIEEMKSQPQTAPGFTFFDPHGGAIERLLSHIPPTLHDKVHVIPLGPTPFPRGFNLFRMEHKSDAEAITGEFVTTLQELWPGSRPRSEHYLRNNVLSLLSAPPQTVLGIAHLFSDDRFRDRIVPNLAPHLQQFWTGEFAEIRTIADHLGPLWNKLGALTTYPSLRRILGQTKSAIDTRTIMDDGHIVLIDGSGCTTDAVKIIAGLYLIDLHFTCKRRPEHRSRLHIFFGDESHLYAVNVLQKILAEDRKFGLSLFLATQYLDQLPDPILAGILGNVGTLILLQLGGPDADRLTRWLKPDVSSRDLMALPEMNALVRTKQGGGATELFSMQSPLVPSGNAAWAEQAKAHSDEADGRPAEQVDDDILAMYPPAKGRGTNTFQT</sequence>
<organism evidence="1 2">
    <name type="scientific">Ferroacidibacillus organovorans</name>
    <dbReference type="NCBI Taxonomy" id="1765683"/>
    <lineage>
        <taxon>Bacteria</taxon>
        <taxon>Bacillati</taxon>
        <taxon>Bacillota</taxon>
        <taxon>Bacilli</taxon>
        <taxon>Bacillales</taxon>
        <taxon>Alicyclobacillaceae</taxon>
        <taxon>Ferroacidibacillus</taxon>
    </lineage>
</organism>
<gene>
    <name evidence="1" type="ORF">B2M26_04000</name>
</gene>
<keyword evidence="2" id="KW-1185">Reference proteome</keyword>
<evidence type="ECO:0000313" key="2">
    <source>
        <dbReference type="Proteomes" id="UP000190229"/>
    </source>
</evidence>
<dbReference type="RefSeq" id="WP_079290008.1">
    <property type="nucleotide sequence ID" value="NZ_MWPS01000010.1"/>
</dbReference>
<accession>A0A1V4EVQ5</accession>
<comment type="caution">
    <text evidence="1">The sequence shown here is derived from an EMBL/GenBank/DDBJ whole genome shotgun (WGS) entry which is preliminary data.</text>
</comment>
<reference evidence="1 2" key="1">
    <citation type="submission" date="2017-02" db="EMBL/GenBank/DDBJ databases">
        <title>Draft genome of Acidibacillus ferrooxidans Huett2.</title>
        <authorList>
            <person name="Schopf S."/>
        </authorList>
    </citation>
    <scope>NUCLEOTIDE SEQUENCE [LARGE SCALE GENOMIC DNA]</scope>
    <source>
        <strain evidence="1 2">Huett2</strain>
    </source>
</reference>
<evidence type="ECO:0000313" key="1">
    <source>
        <dbReference type="EMBL" id="OPG16981.1"/>
    </source>
</evidence>
<dbReference type="Gene3D" id="3.40.50.300">
    <property type="entry name" value="P-loop containing nucleotide triphosphate hydrolases"/>
    <property type="match status" value="2"/>
</dbReference>
<dbReference type="SUPFAM" id="SSF52540">
    <property type="entry name" value="P-loop containing nucleoside triphosphate hydrolases"/>
    <property type="match status" value="1"/>
</dbReference>
<dbReference type="PANTHER" id="PTHR30121:SF11">
    <property type="entry name" value="AAA+ ATPASE DOMAIN-CONTAINING PROTEIN"/>
    <property type="match status" value="1"/>
</dbReference>
<dbReference type="PANTHER" id="PTHR30121">
    <property type="entry name" value="UNCHARACTERIZED PROTEIN YJGR-RELATED"/>
    <property type="match status" value="1"/>
</dbReference>
<protein>
    <recommendedName>
        <fullName evidence="3">Helicase HerA central domain-containing protein</fullName>
    </recommendedName>
</protein>
<evidence type="ECO:0008006" key="3">
    <source>
        <dbReference type="Google" id="ProtNLM"/>
    </source>
</evidence>